<evidence type="ECO:0000256" key="1">
    <source>
        <dbReference type="ARBA" id="ARBA00023015"/>
    </source>
</evidence>
<accession>A0A437KHM0</accession>
<organism evidence="6 7">
    <name type="scientific">Niallia taxi</name>
    <dbReference type="NCBI Taxonomy" id="2499688"/>
    <lineage>
        <taxon>Bacteria</taxon>
        <taxon>Bacillati</taxon>
        <taxon>Bacillota</taxon>
        <taxon>Bacilli</taxon>
        <taxon>Bacillales</taxon>
        <taxon>Bacillaceae</taxon>
        <taxon>Niallia</taxon>
    </lineage>
</organism>
<evidence type="ECO:0000256" key="3">
    <source>
        <dbReference type="ARBA" id="ARBA00023163"/>
    </source>
</evidence>
<sequence length="183" mass="20188">MESKADMKRHLILVTAKRIIHEQGITNLTLDAVAKKASISKGGLLYHYPSKEALMKGIAIAIFEDLENCMAKYAEKDPIEKGKWTRAMIEVTKDDLQHNAELNVAVMASSLLDEAVAESISNSYQTALTKLDNDGISPITASVIRLALDGLYYSQMLGVAPLNNTRQRAVLDQLIQMTRQGDI</sequence>
<dbReference type="Pfam" id="PF00440">
    <property type="entry name" value="TetR_N"/>
    <property type="match status" value="1"/>
</dbReference>
<dbReference type="Pfam" id="PF17937">
    <property type="entry name" value="TetR_C_28"/>
    <property type="match status" value="1"/>
</dbReference>
<dbReference type="Gene3D" id="1.10.357.10">
    <property type="entry name" value="Tetracycline Repressor, domain 2"/>
    <property type="match status" value="1"/>
</dbReference>
<dbReference type="GO" id="GO:0003700">
    <property type="term" value="F:DNA-binding transcription factor activity"/>
    <property type="evidence" value="ECO:0007669"/>
    <property type="project" value="TreeGrafter"/>
</dbReference>
<evidence type="ECO:0000313" key="7">
    <source>
        <dbReference type="Proteomes" id="UP000288024"/>
    </source>
</evidence>
<dbReference type="InterPro" id="IPR036271">
    <property type="entry name" value="Tet_transcr_reg_TetR-rel_C_sf"/>
</dbReference>
<evidence type="ECO:0000256" key="2">
    <source>
        <dbReference type="ARBA" id="ARBA00023125"/>
    </source>
</evidence>
<dbReference type="EMBL" id="RZTZ01000001">
    <property type="protein sequence ID" value="RVT67797.1"/>
    <property type="molecule type" value="Genomic_DNA"/>
</dbReference>
<dbReference type="PROSITE" id="PS50977">
    <property type="entry name" value="HTH_TETR_2"/>
    <property type="match status" value="1"/>
</dbReference>
<dbReference type="AlphaFoldDB" id="A0A437KHM0"/>
<protein>
    <submittedName>
        <fullName evidence="6">TetR/AcrR family transcriptional regulator</fullName>
    </submittedName>
</protein>
<keyword evidence="2 4" id="KW-0238">DNA-binding</keyword>
<dbReference type="PRINTS" id="PR00455">
    <property type="entry name" value="HTHTETR"/>
</dbReference>
<dbReference type="InterPro" id="IPR001647">
    <property type="entry name" value="HTH_TetR"/>
</dbReference>
<proteinExistence type="predicted"/>
<evidence type="ECO:0000313" key="6">
    <source>
        <dbReference type="EMBL" id="RVT67797.1"/>
    </source>
</evidence>
<dbReference type="PANTHER" id="PTHR30055">
    <property type="entry name" value="HTH-TYPE TRANSCRIPTIONAL REGULATOR RUTR"/>
    <property type="match status" value="1"/>
</dbReference>
<feature type="DNA-binding region" description="H-T-H motif" evidence="4">
    <location>
        <begin position="29"/>
        <end position="48"/>
    </location>
</feature>
<dbReference type="InterPro" id="IPR009057">
    <property type="entry name" value="Homeodomain-like_sf"/>
</dbReference>
<dbReference type="GO" id="GO:0000976">
    <property type="term" value="F:transcription cis-regulatory region binding"/>
    <property type="evidence" value="ECO:0007669"/>
    <property type="project" value="TreeGrafter"/>
</dbReference>
<comment type="caution">
    <text evidence="6">The sequence shown here is derived from an EMBL/GenBank/DDBJ whole genome shotgun (WGS) entry which is preliminary data.</text>
</comment>
<feature type="domain" description="HTH tetR-type" evidence="5">
    <location>
        <begin position="6"/>
        <end position="66"/>
    </location>
</feature>
<reference evidence="6 7" key="1">
    <citation type="submission" date="2019-01" db="EMBL/GenBank/DDBJ databases">
        <title>Bacillus sp. M5HDSG1-1, whole genome shotgun sequence.</title>
        <authorList>
            <person name="Tuo L."/>
        </authorList>
    </citation>
    <scope>NUCLEOTIDE SEQUENCE [LARGE SCALE GENOMIC DNA]</scope>
    <source>
        <strain evidence="6 7">M5HDSG1-1</strain>
    </source>
</reference>
<dbReference type="SUPFAM" id="SSF48498">
    <property type="entry name" value="Tetracyclin repressor-like, C-terminal domain"/>
    <property type="match status" value="1"/>
</dbReference>
<dbReference type="InterPro" id="IPR050109">
    <property type="entry name" value="HTH-type_TetR-like_transc_reg"/>
</dbReference>
<keyword evidence="7" id="KW-1185">Reference proteome</keyword>
<evidence type="ECO:0000259" key="5">
    <source>
        <dbReference type="PROSITE" id="PS50977"/>
    </source>
</evidence>
<dbReference type="Proteomes" id="UP000288024">
    <property type="component" value="Unassembled WGS sequence"/>
</dbReference>
<dbReference type="PANTHER" id="PTHR30055:SF234">
    <property type="entry name" value="HTH-TYPE TRANSCRIPTIONAL REGULATOR BETI"/>
    <property type="match status" value="1"/>
</dbReference>
<name>A0A437KHM0_9BACI</name>
<dbReference type="SUPFAM" id="SSF46689">
    <property type="entry name" value="Homeodomain-like"/>
    <property type="match status" value="1"/>
</dbReference>
<gene>
    <name evidence="6" type="ORF">EM808_00340</name>
</gene>
<keyword evidence="3" id="KW-0804">Transcription</keyword>
<evidence type="ECO:0000256" key="4">
    <source>
        <dbReference type="PROSITE-ProRule" id="PRU00335"/>
    </source>
</evidence>
<keyword evidence="1" id="KW-0805">Transcription regulation</keyword>
<dbReference type="InterPro" id="IPR041479">
    <property type="entry name" value="TetR_CgmR_C"/>
</dbReference>